<comment type="caution">
    <text evidence="5">The sequence shown here is derived from an EMBL/GenBank/DDBJ whole genome shotgun (WGS) entry which is preliminary data.</text>
</comment>
<organism evidence="5 6">
    <name type="scientific">Periconia digitata</name>
    <dbReference type="NCBI Taxonomy" id="1303443"/>
    <lineage>
        <taxon>Eukaryota</taxon>
        <taxon>Fungi</taxon>
        <taxon>Dikarya</taxon>
        <taxon>Ascomycota</taxon>
        <taxon>Pezizomycotina</taxon>
        <taxon>Dothideomycetes</taxon>
        <taxon>Pleosporomycetidae</taxon>
        <taxon>Pleosporales</taxon>
        <taxon>Massarineae</taxon>
        <taxon>Periconiaceae</taxon>
        <taxon>Periconia</taxon>
    </lineage>
</organism>
<dbReference type="InterPro" id="IPR056884">
    <property type="entry name" value="NPHP3-like_N"/>
</dbReference>
<dbReference type="EMBL" id="CAOQHR010000011">
    <property type="protein sequence ID" value="CAI6341093.1"/>
    <property type="molecule type" value="Genomic_DNA"/>
</dbReference>
<evidence type="ECO:0000313" key="6">
    <source>
        <dbReference type="Proteomes" id="UP001152607"/>
    </source>
</evidence>
<gene>
    <name evidence="5" type="ORF">PDIGIT_LOCUS14284</name>
</gene>
<feature type="domain" description="Nephrocystin 3-like N-terminal" evidence="4">
    <location>
        <begin position="422"/>
        <end position="553"/>
    </location>
</feature>
<accession>A0A9W4UQG2</accession>
<keyword evidence="1" id="KW-0677">Repeat</keyword>
<sequence length="580" mass="66658">MNESRPRKILNTVSLIFRQGKDLLVCRSILYVTTMTVKIEEDKTDELGLENGSTESVSFWSFMNDDTKKLVEEEYKKADECATFKKWSKAEQIKIKTASVEELEDLMNKFRDQAVREQDRYKHDTSHGSRAERGIMKFLDDFNGYVQAYKGVVDVMKGAGFGQGEAAYGALQLFLVTAVNKQKTEDFIDKMLVELGQQYDRLQRVKPAYPTAEMQKYRAVLYRLGVEFLHEAARYYLMSPFRRLGHLIARPPSIGVQRIVEDIKNAIRETEREMRAIDGARLNQMERTQWQIARRQKEDRMTLEETNTFLAALQTARDNDRLDILRRLLHLDTSDSDTDLVKYRESLLETFHYPRKLPPLDVDEQVFSRPDFIAWKEKIGSSLYFIHGATVAPEQTVYGWLSPAAVHLVSTFDSAFGGRKESSALLCHYLFRSPDAISSSQERTAPTVVISSIIHQVLKSEMGKRITRNEDSFAFLKQSIDALEKSSSKQIGARCRKLNNVLSGMLKELDVKCLVIVIDRLDKLQLGMENVMEILVDLMEKTKTALKIFLTARSRAAFEDEDIRERLGGQYTRVTLNQDD</sequence>
<dbReference type="Pfam" id="PF24809">
    <property type="entry name" value="DUF7708"/>
    <property type="match status" value="1"/>
</dbReference>
<evidence type="ECO:0000313" key="5">
    <source>
        <dbReference type="EMBL" id="CAI6341093.1"/>
    </source>
</evidence>
<reference evidence="5" key="1">
    <citation type="submission" date="2023-01" db="EMBL/GenBank/DDBJ databases">
        <authorList>
            <person name="Van Ghelder C."/>
            <person name="Rancurel C."/>
        </authorList>
    </citation>
    <scope>NUCLEOTIDE SEQUENCE</scope>
    <source>
        <strain evidence="5">CNCM I-4278</strain>
    </source>
</reference>
<evidence type="ECO:0000259" key="4">
    <source>
        <dbReference type="Pfam" id="PF24883"/>
    </source>
</evidence>
<evidence type="ECO:0000256" key="2">
    <source>
        <dbReference type="SAM" id="Coils"/>
    </source>
</evidence>
<keyword evidence="2" id="KW-0175">Coiled coil</keyword>
<evidence type="ECO:0000259" key="3">
    <source>
        <dbReference type="Pfam" id="PF24809"/>
    </source>
</evidence>
<dbReference type="Pfam" id="PF24883">
    <property type="entry name" value="NPHP3_N"/>
    <property type="match status" value="1"/>
</dbReference>
<dbReference type="AlphaFoldDB" id="A0A9W4UQG2"/>
<dbReference type="OrthoDB" id="5389929at2759"/>
<name>A0A9W4UQG2_9PLEO</name>
<feature type="domain" description="DUF7708" evidence="3">
    <location>
        <begin position="137"/>
        <end position="280"/>
    </location>
</feature>
<feature type="coiled-coil region" evidence="2">
    <location>
        <begin position="93"/>
        <end position="120"/>
    </location>
</feature>
<dbReference type="InterPro" id="IPR056125">
    <property type="entry name" value="DUF7708"/>
</dbReference>
<evidence type="ECO:0000256" key="1">
    <source>
        <dbReference type="ARBA" id="ARBA00022737"/>
    </source>
</evidence>
<protein>
    <submittedName>
        <fullName evidence="5">Uncharacterized protein</fullName>
    </submittedName>
</protein>
<keyword evidence="6" id="KW-1185">Reference proteome</keyword>
<dbReference type="Proteomes" id="UP001152607">
    <property type="component" value="Unassembled WGS sequence"/>
</dbReference>
<proteinExistence type="predicted"/>